<dbReference type="RefSeq" id="WP_379510206.1">
    <property type="nucleotide sequence ID" value="NZ_JBHRTQ010000009.1"/>
</dbReference>
<dbReference type="InterPro" id="IPR038725">
    <property type="entry name" value="YdaG_split_barrel_FMN-bd"/>
</dbReference>
<organism evidence="2 3">
    <name type="scientific">Novosphingobium bradum</name>
    <dbReference type="NCBI Taxonomy" id="1737444"/>
    <lineage>
        <taxon>Bacteria</taxon>
        <taxon>Pseudomonadati</taxon>
        <taxon>Pseudomonadota</taxon>
        <taxon>Alphaproteobacteria</taxon>
        <taxon>Sphingomonadales</taxon>
        <taxon>Sphingomonadaceae</taxon>
        <taxon>Novosphingobium</taxon>
    </lineage>
</organism>
<evidence type="ECO:0000313" key="3">
    <source>
        <dbReference type="Proteomes" id="UP001595604"/>
    </source>
</evidence>
<dbReference type="InterPro" id="IPR052917">
    <property type="entry name" value="Stress-Dev_Protein"/>
</dbReference>
<dbReference type="SUPFAM" id="SSF50475">
    <property type="entry name" value="FMN-binding split barrel"/>
    <property type="match status" value="1"/>
</dbReference>
<proteinExistence type="predicted"/>
<dbReference type="PANTHER" id="PTHR34818:SF1">
    <property type="entry name" value="PROTEIN BLI-3"/>
    <property type="match status" value="1"/>
</dbReference>
<keyword evidence="3" id="KW-1185">Reference proteome</keyword>
<evidence type="ECO:0000313" key="2">
    <source>
        <dbReference type="EMBL" id="MFC3174825.1"/>
    </source>
</evidence>
<name>A0ABV7IQ76_9SPHN</name>
<evidence type="ECO:0000259" key="1">
    <source>
        <dbReference type="Pfam" id="PF16242"/>
    </source>
</evidence>
<dbReference type="EMBL" id="JBHRTQ010000009">
    <property type="protein sequence ID" value="MFC3174825.1"/>
    <property type="molecule type" value="Genomic_DNA"/>
</dbReference>
<protein>
    <submittedName>
        <fullName evidence="2">Pyridoxamine 5'-phosphate oxidase family protein</fullName>
    </submittedName>
</protein>
<dbReference type="Proteomes" id="UP001595604">
    <property type="component" value="Unassembled WGS sequence"/>
</dbReference>
<dbReference type="Gene3D" id="2.30.110.10">
    <property type="entry name" value="Electron Transport, Fmn-binding Protein, Chain A"/>
    <property type="match status" value="1"/>
</dbReference>
<reference evidence="3" key="1">
    <citation type="journal article" date="2019" name="Int. J. Syst. Evol. Microbiol.">
        <title>The Global Catalogue of Microorganisms (GCM) 10K type strain sequencing project: providing services to taxonomists for standard genome sequencing and annotation.</title>
        <authorList>
            <consortium name="The Broad Institute Genomics Platform"/>
            <consortium name="The Broad Institute Genome Sequencing Center for Infectious Disease"/>
            <person name="Wu L."/>
            <person name="Ma J."/>
        </authorList>
    </citation>
    <scope>NUCLEOTIDE SEQUENCE [LARGE SCALE GENOMIC DNA]</scope>
    <source>
        <strain evidence="3">KCTC 42984</strain>
    </source>
</reference>
<dbReference type="Pfam" id="PF16242">
    <property type="entry name" value="Pyrid_ox_like"/>
    <property type="match status" value="1"/>
</dbReference>
<dbReference type="PANTHER" id="PTHR34818">
    <property type="entry name" value="PROTEIN BLI-3"/>
    <property type="match status" value="1"/>
</dbReference>
<feature type="domain" description="General stress protein FMN-binding split barrel" evidence="1">
    <location>
        <begin position="13"/>
        <end position="137"/>
    </location>
</feature>
<dbReference type="InterPro" id="IPR012349">
    <property type="entry name" value="Split_barrel_FMN-bd"/>
</dbReference>
<accession>A0ABV7IQ76</accession>
<sequence length="160" mass="17720">MRYEQGDPAQLRHRFWDAMAESPFVMLQLDSAPATAAPMTAQLDRHASHAIWFFTSRDNHFASGGPATATFVAKGHDLFARFSGTLVEETDRARLDKEWNPTVAAWFKGGKDDPALLMLRMDLGPAAIWSGRIGALNAVRMALGLDVTDRIKGDYAETRI</sequence>
<comment type="caution">
    <text evidence="2">The sequence shown here is derived from an EMBL/GenBank/DDBJ whole genome shotgun (WGS) entry which is preliminary data.</text>
</comment>
<gene>
    <name evidence="2" type="ORF">ACFOD9_11240</name>
</gene>